<gene>
    <name evidence="5" type="ORF">O181_100548</name>
</gene>
<feature type="compositionally biased region" description="Polar residues" evidence="3">
    <location>
        <begin position="117"/>
        <end position="131"/>
    </location>
</feature>
<keyword evidence="2" id="KW-0479">Metal-binding</keyword>
<feature type="region of interest" description="Disordered" evidence="3">
    <location>
        <begin position="74"/>
        <end position="145"/>
    </location>
</feature>
<dbReference type="GO" id="GO:0008270">
    <property type="term" value="F:zinc ion binding"/>
    <property type="evidence" value="ECO:0007669"/>
    <property type="project" value="UniProtKB-KW"/>
</dbReference>
<dbReference type="InterPro" id="IPR036875">
    <property type="entry name" value="Znf_CCHC_sf"/>
</dbReference>
<dbReference type="InterPro" id="IPR001878">
    <property type="entry name" value="Znf_CCHC"/>
</dbReference>
<keyword evidence="6" id="KW-1185">Reference proteome</keyword>
<keyword evidence="2" id="KW-0862">Zinc</keyword>
<evidence type="ECO:0000259" key="4">
    <source>
        <dbReference type="PROSITE" id="PS50158"/>
    </source>
</evidence>
<evidence type="ECO:0000313" key="5">
    <source>
        <dbReference type="EMBL" id="MBW0560833.1"/>
    </source>
</evidence>
<organism evidence="5 6">
    <name type="scientific">Austropuccinia psidii MF-1</name>
    <dbReference type="NCBI Taxonomy" id="1389203"/>
    <lineage>
        <taxon>Eukaryota</taxon>
        <taxon>Fungi</taxon>
        <taxon>Dikarya</taxon>
        <taxon>Basidiomycota</taxon>
        <taxon>Pucciniomycotina</taxon>
        <taxon>Pucciniomycetes</taxon>
        <taxon>Pucciniales</taxon>
        <taxon>Sphaerophragmiaceae</taxon>
        <taxon>Austropuccinia</taxon>
    </lineage>
</organism>
<evidence type="ECO:0000256" key="1">
    <source>
        <dbReference type="ARBA" id="ARBA00022664"/>
    </source>
</evidence>
<protein>
    <recommendedName>
        <fullName evidence="4">CCHC-type domain-containing protein</fullName>
    </recommendedName>
</protein>
<name>A0A9Q3JEU6_9BASI</name>
<evidence type="ECO:0000256" key="3">
    <source>
        <dbReference type="SAM" id="MobiDB-lite"/>
    </source>
</evidence>
<dbReference type="SUPFAM" id="SSF57756">
    <property type="entry name" value="Retrovirus zinc finger-like domains"/>
    <property type="match status" value="1"/>
</dbReference>
<sequence>MSFKNDKYSVDKHPYEWCLRQSKRVKAIDPQMKIQMRNQKLLTQVPGELENAVKCRCNHNCTVDHIANKLQDMKQRKNRGKYSPYKRSGFREKPPFRVKFKEKPRERVEEVAKKKNSCQSCGSTDHYSNNCPKAKKKDPEEESPT</sequence>
<evidence type="ECO:0000313" key="6">
    <source>
        <dbReference type="Proteomes" id="UP000765509"/>
    </source>
</evidence>
<evidence type="ECO:0000256" key="2">
    <source>
        <dbReference type="PROSITE-ProRule" id="PRU00047"/>
    </source>
</evidence>
<accession>A0A9Q3JEU6</accession>
<reference evidence="5" key="1">
    <citation type="submission" date="2021-03" db="EMBL/GenBank/DDBJ databases">
        <title>Draft genome sequence of rust myrtle Austropuccinia psidii MF-1, a brazilian biotype.</title>
        <authorList>
            <person name="Quecine M.C."/>
            <person name="Pachon D.M.R."/>
            <person name="Bonatelli M.L."/>
            <person name="Correr F.H."/>
            <person name="Franceschini L.M."/>
            <person name="Leite T.F."/>
            <person name="Margarido G.R.A."/>
            <person name="Almeida C.A."/>
            <person name="Ferrarezi J.A."/>
            <person name="Labate C.A."/>
        </authorList>
    </citation>
    <scope>NUCLEOTIDE SEQUENCE</scope>
    <source>
        <strain evidence="5">MF-1</strain>
    </source>
</reference>
<keyword evidence="2" id="KW-0863">Zinc-finger</keyword>
<dbReference type="PROSITE" id="PS50158">
    <property type="entry name" value="ZF_CCHC"/>
    <property type="match status" value="1"/>
</dbReference>
<dbReference type="GO" id="GO:0006397">
    <property type="term" value="P:mRNA processing"/>
    <property type="evidence" value="ECO:0007669"/>
    <property type="project" value="UniProtKB-KW"/>
</dbReference>
<dbReference type="AlphaFoldDB" id="A0A9Q3JEU6"/>
<dbReference type="EMBL" id="AVOT02070090">
    <property type="protein sequence ID" value="MBW0560833.1"/>
    <property type="molecule type" value="Genomic_DNA"/>
</dbReference>
<comment type="caution">
    <text evidence="5">The sequence shown here is derived from an EMBL/GenBank/DDBJ whole genome shotgun (WGS) entry which is preliminary data.</text>
</comment>
<dbReference type="Proteomes" id="UP000765509">
    <property type="component" value="Unassembled WGS sequence"/>
</dbReference>
<proteinExistence type="predicted"/>
<feature type="domain" description="CCHC-type" evidence="4">
    <location>
        <begin position="118"/>
        <end position="133"/>
    </location>
</feature>
<dbReference type="GO" id="GO:0003676">
    <property type="term" value="F:nucleic acid binding"/>
    <property type="evidence" value="ECO:0007669"/>
    <property type="project" value="InterPro"/>
</dbReference>
<feature type="compositionally biased region" description="Basic and acidic residues" evidence="3">
    <location>
        <begin position="89"/>
        <end position="113"/>
    </location>
</feature>
<keyword evidence="1" id="KW-0507">mRNA processing</keyword>